<dbReference type="EMBL" id="UGLW01000003">
    <property type="protein sequence ID" value="STU92235.1"/>
    <property type="molecule type" value="Genomic_DNA"/>
</dbReference>
<proteinExistence type="predicted"/>
<organism evidence="2 3">
    <name type="scientific">Klebsiella pneumoniae subsp. ozaenae</name>
    <dbReference type="NCBI Taxonomy" id="574"/>
    <lineage>
        <taxon>Bacteria</taxon>
        <taxon>Pseudomonadati</taxon>
        <taxon>Pseudomonadota</taxon>
        <taxon>Gammaproteobacteria</taxon>
        <taxon>Enterobacterales</taxon>
        <taxon>Enterobacteriaceae</taxon>
        <taxon>Klebsiella/Raoultella group</taxon>
        <taxon>Klebsiella</taxon>
        <taxon>Klebsiella pneumoniae complex</taxon>
    </lineage>
</organism>
<dbReference type="Proteomes" id="UP000254487">
    <property type="component" value="Unassembled WGS sequence"/>
</dbReference>
<accession>A0A378A087</accession>
<dbReference type="AlphaFoldDB" id="A0A378A087"/>
<dbReference type="PROSITE" id="PS51257">
    <property type="entry name" value="PROKAR_LIPOPROTEIN"/>
    <property type="match status" value="1"/>
</dbReference>
<name>A0A378A087_KLEPO</name>
<evidence type="ECO:0000256" key="1">
    <source>
        <dbReference type="SAM" id="SignalP"/>
    </source>
</evidence>
<evidence type="ECO:0000313" key="2">
    <source>
        <dbReference type="EMBL" id="STU92235.1"/>
    </source>
</evidence>
<gene>
    <name evidence="2" type="primary">ybjP_1</name>
    <name evidence="2" type="ORF">NCTC10313_04601</name>
</gene>
<feature type="signal peptide" evidence="1">
    <location>
        <begin position="1"/>
        <end position="27"/>
    </location>
</feature>
<feature type="chain" id="PRO_5016738998" evidence="1">
    <location>
        <begin position="28"/>
        <end position="41"/>
    </location>
</feature>
<keyword evidence="2" id="KW-0449">Lipoprotein</keyword>
<protein>
    <submittedName>
        <fullName evidence="2">Lipoprotein</fullName>
    </submittedName>
</protein>
<evidence type="ECO:0000313" key="3">
    <source>
        <dbReference type="Proteomes" id="UP000254487"/>
    </source>
</evidence>
<keyword evidence="1" id="KW-0732">Signal</keyword>
<sequence>MRYKLFAVLLPCALALSACTTVTPAYKDNGTPQRPLRRRRP</sequence>
<reference evidence="2 3" key="1">
    <citation type="submission" date="2018-06" db="EMBL/GenBank/DDBJ databases">
        <authorList>
            <consortium name="Pathogen Informatics"/>
            <person name="Doyle S."/>
        </authorList>
    </citation>
    <scope>NUCLEOTIDE SEQUENCE [LARGE SCALE GENOMIC DNA]</scope>
    <source>
        <strain evidence="2 3">NCTC10313</strain>
    </source>
</reference>